<comment type="caution">
    <text evidence="1">The sequence shown here is derived from an EMBL/GenBank/DDBJ whole genome shotgun (WGS) entry which is preliminary data.</text>
</comment>
<keyword evidence="2" id="KW-1185">Reference proteome</keyword>
<dbReference type="Proteomes" id="UP001203207">
    <property type="component" value="Unassembled WGS sequence"/>
</dbReference>
<dbReference type="AlphaFoldDB" id="A0AAE3G009"/>
<proteinExistence type="predicted"/>
<evidence type="ECO:0000313" key="1">
    <source>
        <dbReference type="EMBL" id="MCL9817744.1"/>
    </source>
</evidence>
<gene>
    <name evidence="1" type="ORF">AArcSt2_12395</name>
</gene>
<dbReference type="EMBL" id="JAKRVX010000005">
    <property type="protein sequence ID" value="MCL9817744.1"/>
    <property type="molecule type" value="Genomic_DNA"/>
</dbReference>
<dbReference type="PROSITE" id="PS51318">
    <property type="entry name" value="TAT"/>
    <property type="match status" value="1"/>
</dbReference>
<sequence>MSRQPSISGIDRSPIGSTTSSRRHFLGITVAVGSATLAGCTSAIDLLAGLVLDDVNLFNATDRTLSGEITITDPNGTAVLTESFEVDPEGEDDEDADGDSGATFGDVFNTDGVYRIALELDEDSALDGTTATAQEVSITDTEDEHIVVVLGTEETDTPVNSFVIEEFSEMQDQLNTD</sequence>
<dbReference type="InterPro" id="IPR006311">
    <property type="entry name" value="TAT_signal"/>
</dbReference>
<dbReference type="RefSeq" id="WP_250585058.1">
    <property type="nucleotide sequence ID" value="NZ_JAKRVX010000005.1"/>
</dbReference>
<organism evidence="1 2">
    <name type="scientific">Natronocalculus amylovorans</name>
    <dbReference type="NCBI Taxonomy" id="2917812"/>
    <lineage>
        <taxon>Archaea</taxon>
        <taxon>Methanobacteriati</taxon>
        <taxon>Methanobacteriota</taxon>
        <taxon>Stenosarchaea group</taxon>
        <taxon>Halobacteria</taxon>
        <taxon>Halobacteriales</taxon>
        <taxon>Haloferacaceae</taxon>
        <taxon>Natronocalculus</taxon>
    </lineage>
</organism>
<protein>
    <submittedName>
        <fullName evidence="1">Uncharacterized protein</fullName>
    </submittedName>
</protein>
<accession>A0AAE3G009</accession>
<reference evidence="1" key="2">
    <citation type="submission" date="2022-02" db="EMBL/GenBank/DDBJ databases">
        <authorList>
            <person name="Elcheninov A.G."/>
            <person name="Sorokin D.Y."/>
            <person name="Kublanov I.V."/>
        </authorList>
    </citation>
    <scope>NUCLEOTIDE SEQUENCE</scope>
    <source>
        <strain evidence="1">AArc-St2</strain>
    </source>
</reference>
<evidence type="ECO:0000313" key="2">
    <source>
        <dbReference type="Proteomes" id="UP001203207"/>
    </source>
</evidence>
<name>A0AAE3G009_9EURY</name>
<reference evidence="1" key="1">
    <citation type="journal article" date="2022" name="Syst. Appl. Microbiol.">
        <title>Natronocalculus amylovorans gen. nov., sp. nov., and Natranaeroarchaeum aerophilus sp. nov., dominant culturable amylolytic natronoarchaea from hypersaline soda lakes in southwestern Siberia.</title>
        <authorList>
            <person name="Sorokin D.Y."/>
            <person name="Elcheninov A.G."/>
            <person name="Khizhniak T.V."/>
            <person name="Koenen M."/>
            <person name="Bale N.J."/>
            <person name="Damste J.S.S."/>
            <person name="Kublanov I.V."/>
        </authorList>
    </citation>
    <scope>NUCLEOTIDE SEQUENCE</scope>
    <source>
        <strain evidence="1">AArc-St2</strain>
    </source>
</reference>